<keyword evidence="4 6" id="KW-0472">Membrane</keyword>
<keyword evidence="2 6" id="KW-0812">Transmembrane</keyword>
<feature type="compositionally biased region" description="Pro residues" evidence="5">
    <location>
        <begin position="1"/>
        <end position="14"/>
    </location>
</feature>
<evidence type="ECO:0000256" key="3">
    <source>
        <dbReference type="ARBA" id="ARBA00022989"/>
    </source>
</evidence>
<feature type="transmembrane region" description="Helical" evidence="6">
    <location>
        <begin position="92"/>
        <end position="114"/>
    </location>
</feature>
<evidence type="ECO:0000256" key="6">
    <source>
        <dbReference type="SAM" id="Phobius"/>
    </source>
</evidence>
<accession>E6S9U6</accession>
<dbReference type="KEGG" id="ica:Intca_0591"/>
<evidence type="ECO:0000259" key="7">
    <source>
        <dbReference type="Pfam" id="PF02656"/>
    </source>
</evidence>
<dbReference type="GO" id="GO:0012505">
    <property type="term" value="C:endomembrane system"/>
    <property type="evidence" value="ECO:0007669"/>
    <property type="project" value="UniProtKB-SubCell"/>
</dbReference>
<protein>
    <recommendedName>
        <fullName evidence="7">DUF202 domain-containing protein</fullName>
    </recommendedName>
</protein>
<evidence type="ECO:0000313" key="8">
    <source>
        <dbReference type="EMBL" id="ADU47136.1"/>
    </source>
</evidence>
<keyword evidence="9" id="KW-1185">Reference proteome</keyword>
<gene>
    <name evidence="8" type="ordered locus">Intca_0591</name>
</gene>
<dbReference type="eggNOG" id="ENOG5031WEI">
    <property type="taxonomic scope" value="Bacteria"/>
</dbReference>
<evidence type="ECO:0000256" key="5">
    <source>
        <dbReference type="SAM" id="MobiDB-lite"/>
    </source>
</evidence>
<dbReference type="InterPro" id="IPR003807">
    <property type="entry name" value="DUF202"/>
</dbReference>
<feature type="transmembrane region" description="Helical" evidence="6">
    <location>
        <begin position="27"/>
        <end position="45"/>
    </location>
</feature>
<dbReference type="RefSeq" id="WP_013491457.1">
    <property type="nucleotide sequence ID" value="NC_014830.1"/>
</dbReference>
<evidence type="ECO:0000313" key="9">
    <source>
        <dbReference type="Proteomes" id="UP000008914"/>
    </source>
</evidence>
<feature type="domain" description="DUF202" evidence="7">
    <location>
        <begin position="18"/>
        <end position="83"/>
    </location>
</feature>
<evidence type="ECO:0000256" key="4">
    <source>
        <dbReference type="ARBA" id="ARBA00023136"/>
    </source>
</evidence>
<reference evidence="8 9" key="1">
    <citation type="journal article" date="2010" name="Stand. Genomic Sci.">
        <title>Complete genome sequence of Intrasporangium calvum type strain (7 KIP).</title>
        <authorList>
            <person name="Del Rio T.G."/>
            <person name="Chertkov O."/>
            <person name="Yasawong M."/>
            <person name="Lucas S."/>
            <person name="Deshpande S."/>
            <person name="Cheng J.F."/>
            <person name="Detter C."/>
            <person name="Tapia R."/>
            <person name="Han C."/>
            <person name="Goodwin L."/>
            <person name="Pitluck S."/>
            <person name="Liolios K."/>
            <person name="Ivanova N."/>
            <person name="Mavromatis K."/>
            <person name="Pati A."/>
            <person name="Chen A."/>
            <person name="Palaniappan K."/>
            <person name="Land M."/>
            <person name="Hauser L."/>
            <person name="Chang Y.J."/>
            <person name="Jeffries C.D."/>
            <person name="Rohde M."/>
            <person name="Pukall R."/>
            <person name="Sikorski J."/>
            <person name="Goker M."/>
            <person name="Woyke T."/>
            <person name="Bristow J."/>
            <person name="Eisen J.A."/>
            <person name="Markowitz V."/>
            <person name="Hugenholtz P."/>
            <person name="Kyrpides N.C."/>
            <person name="Klenk H.P."/>
            <person name="Lapidus A."/>
        </authorList>
    </citation>
    <scope>NUCLEOTIDE SEQUENCE [LARGE SCALE GENOMIC DNA]</scope>
    <source>
        <strain evidence="9">ATCC 23552 / DSM 43043 / JCM 3097 / NBRC 12989 / 7 KIP</strain>
    </source>
</reference>
<dbReference type="EMBL" id="CP002343">
    <property type="protein sequence ID" value="ADU47136.1"/>
    <property type="molecule type" value="Genomic_DNA"/>
</dbReference>
<dbReference type="Proteomes" id="UP000008914">
    <property type="component" value="Chromosome"/>
</dbReference>
<dbReference type="AlphaFoldDB" id="E6S9U6"/>
<dbReference type="STRING" id="710696.Intca_0591"/>
<dbReference type="HOGENOM" id="CLU_2105679_0_0_11"/>
<feature type="transmembrane region" description="Helical" evidence="6">
    <location>
        <begin position="52"/>
        <end position="72"/>
    </location>
</feature>
<name>E6S9U6_INTC7</name>
<organism evidence="8 9">
    <name type="scientific">Intrasporangium calvum (strain ATCC 23552 / DSM 43043 / JCM 3097 / NBRC 12989 / NCIMB 10167 / NRRL B-3866 / 7 KIP)</name>
    <dbReference type="NCBI Taxonomy" id="710696"/>
    <lineage>
        <taxon>Bacteria</taxon>
        <taxon>Bacillati</taxon>
        <taxon>Actinomycetota</taxon>
        <taxon>Actinomycetes</taxon>
        <taxon>Micrococcales</taxon>
        <taxon>Intrasporangiaceae</taxon>
        <taxon>Intrasporangium</taxon>
    </lineage>
</organism>
<keyword evidence="3 6" id="KW-1133">Transmembrane helix</keyword>
<sequence>MPDQPPSGDPLPPDGPRDPGLATERTALAWLRTGLAITVAALFVGRMAFTGVGLGAMLPTVLAAGAGMWVVLHALRERHSRRHSRPTLHDGVIPAVVATAVMLVAFVEIVSAIVT</sequence>
<evidence type="ECO:0000256" key="1">
    <source>
        <dbReference type="ARBA" id="ARBA00004127"/>
    </source>
</evidence>
<evidence type="ECO:0000256" key="2">
    <source>
        <dbReference type="ARBA" id="ARBA00022692"/>
    </source>
</evidence>
<feature type="region of interest" description="Disordered" evidence="5">
    <location>
        <begin position="1"/>
        <end position="20"/>
    </location>
</feature>
<proteinExistence type="predicted"/>
<comment type="subcellular location">
    <subcellularLocation>
        <location evidence="1">Endomembrane system</location>
        <topology evidence="1">Multi-pass membrane protein</topology>
    </subcellularLocation>
</comment>
<dbReference type="Pfam" id="PF02656">
    <property type="entry name" value="DUF202"/>
    <property type="match status" value="1"/>
</dbReference>